<dbReference type="CDD" id="cd04301">
    <property type="entry name" value="NAT_SF"/>
    <property type="match status" value="1"/>
</dbReference>
<comment type="caution">
    <text evidence="2">The sequence shown here is derived from an EMBL/GenBank/DDBJ whole genome shotgun (WGS) entry which is preliminary data.</text>
</comment>
<dbReference type="EMBL" id="BAABFB010000066">
    <property type="protein sequence ID" value="GAA4486872.1"/>
    <property type="molecule type" value="Genomic_DNA"/>
</dbReference>
<protein>
    <submittedName>
        <fullName evidence="2">N-acetyltransferase</fullName>
    </submittedName>
</protein>
<accession>A0ABP8PGD8</accession>
<feature type="domain" description="N-acetyltransferase" evidence="1">
    <location>
        <begin position="1"/>
        <end position="156"/>
    </location>
</feature>
<dbReference type="PROSITE" id="PS51186">
    <property type="entry name" value="GNAT"/>
    <property type="match status" value="1"/>
</dbReference>
<evidence type="ECO:0000313" key="3">
    <source>
        <dbReference type="Proteomes" id="UP001501183"/>
    </source>
</evidence>
<gene>
    <name evidence="2" type="ORF">GCM10023094_44230</name>
</gene>
<dbReference type="Pfam" id="PF13508">
    <property type="entry name" value="Acetyltransf_7"/>
    <property type="match status" value="1"/>
</dbReference>
<dbReference type="Gene3D" id="3.40.630.30">
    <property type="match status" value="1"/>
</dbReference>
<sequence length="174" mass="18224">MLIRRERPTDVDAVAAVHRSAFAHETPPGAAEPVEVALVAALRASDAWLPALSLVAEDAAGAVVGHVCLTRGSVSGRPALALGPIGVLADRQGSGIGAALMHACLGGADALGESLVALLGHLDYYPRFGFVPAATVAVDPGVPEWADHFQVRRLDAWTPEHTGEFRYPEAFYLL</sequence>
<evidence type="ECO:0000313" key="2">
    <source>
        <dbReference type="EMBL" id="GAA4486872.1"/>
    </source>
</evidence>
<proteinExistence type="predicted"/>
<dbReference type="InterPro" id="IPR016181">
    <property type="entry name" value="Acyl_CoA_acyltransferase"/>
</dbReference>
<dbReference type="SUPFAM" id="SSF55729">
    <property type="entry name" value="Acyl-CoA N-acyltransferases (Nat)"/>
    <property type="match status" value="1"/>
</dbReference>
<evidence type="ECO:0000259" key="1">
    <source>
        <dbReference type="PROSITE" id="PS51186"/>
    </source>
</evidence>
<name>A0ABP8PGD8_9NOCA</name>
<keyword evidence="3" id="KW-1185">Reference proteome</keyword>
<reference evidence="3" key="1">
    <citation type="journal article" date="2019" name="Int. J. Syst. Evol. Microbiol.">
        <title>The Global Catalogue of Microorganisms (GCM) 10K type strain sequencing project: providing services to taxonomists for standard genome sequencing and annotation.</title>
        <authorList>
            <consortium name="The Broad Institute Genomics Platform"/>
            <consortium name="The Broad Institute Genome Sequencing Center for Infectious Disease"/>
            <person name="Wu L."/>
            <person name="Ma J."/>
        </authorList>
    </citation>
    <scope>NUCLEOTIDE SEQUENCE [LARGE SCALE GENOMIC DNA]</scope>
    <source>
        <strain evidence="3">JCM 32206</strain>
    </source>
</reference>
<organism evidence="2 3">
    <name type="scientific">Rhodococcus olei</name>
    <dbReference type="NCBI Taxonomy" id="2161675"/>
    <lineage>
        <taxon>Bacteria</taxon>
        <taxon>Bacillati</taxon>
        <taxon>Actinomycetota</taxon>
        <taxon>Actinomycetes</taxon>
        <taxon>Mycobacteriales</taxon>
        <taxon>Nocardiaceae</taxon>
        <taxon>Rhodococcus</taxon>
    </lineage>
</organism>
<dbReference type="Proteomes" id="UP001501183">
    <property type="component" value="Unassembled WGS sequence"/>
</dbReference>
<dbReference type="RefSeq" id="WP_345350336.1">
    <property type="nucleotide sequence ID" value="NZ_BAABFB010000066.1"/>
</dbReference>
<dbReference type="InterPro" id="IPR000182">
    <property type="entry name" value="GNAT_dom"/>
</dbReference>